<evidence type="ECO:0000313" key="3">
    <source>
        <dbReference type="Proteomes" id="UP000659388"/>
    </source>
</evidence>
<comment type="caution">
    <text evidence="2">The sequence shown here is derived from an EMBL/GenBank/DDBJ whole genome shotgun (WGS) entry which is preliminary data.</text>
</comment>
<feature type="region of interest" description="Disordered" evidence="1">
    <location>
        <begin position="99"/>
        <end position="125"/>
    </location>
</feature>
<dbReference type="RefSeq" id="WP_202246668.1">
    <property type="nucleotide sequence ID" value="NZ_JAESIY010000018.1"/>
</dbReference>
<gene>
    <name evidence="2" type="ORF">JL102_22195</name>
</gene>
<keyword evidence="3" id="KW-1185">Reference proteome</keyword>
<evidence type="ECO:0000313" key="2">
    <source>
        <dbReference type="EMBL" id="MBL3658876.1"/>
    </source>
</evidence>
<dbReference type="EMBL" id="JAESIY010000018">
    <property type="protein sequence ID" value="MBL3658876.1"/>
    <property type="molecule type" value="Genomic_DNA"/>
</dbReference>
<dbReference type="AlphaFoldDB" id="A0A937FBE4"/>
<protein>
    <submittedName>
        <fullName evidence="2">Uncharacterized protein</fullName>
    </submittedName>
</protein>
<evidence type="ECO:0000256" key="1">
    <source>
        <dbReference type="SAM" id="MobiDB-lite"/>
    </source>
</evidence>
<sequence>MATLARVSSRTIRRHIAKLEQANVIVRKAFYGTQADYELKINPELLSIAHSIDNSKSDQSQKGKEQKVNKNTKWTNCPLTDSINIINNIVKAVDNSCPKRPVTTKNDPENTLKRREPTLTGGDNHVKMPLQQIIPLEIQLKFTEQNSGNVVSGYTREKVRINPQSSGQY</sequence>
<proteinExistence type="predicted"/>
<feature type="compositionally biased region" description="Basic and acidic residues" evidence="1">
    <location>
        <begin position="106"/>
        <end position="117"/>
    </location>
</feature>
<dbReference type="Proteomes" id="UP000659388">
    <property type="component" value="Unassembled WGS sequence"/>
</dbReference>
<accession>A0A937FBE4</accession>
<organism evidence="2 3">
    <name type="scientific">Fulvivirga sediminis</name>
    <dbReference type="NCBI Taxonomy" id="2803949"/>
    <lineage>
        <taxon>Bacteria</taxon>
        <taxon>Pseudomonadati</taxon>
        <taxon>Bacteroidota</taxon>
        <taxon>Cytophagia</taxon>
        <taxon>Cytophagales</taxon>
        <taxon>Fulvivirgaceae</taxon>
        <taxon>Fulvivirga</taxon>
    </lineage>
</organism>
<reference evidence="2" key="1">
    <citation type="submission" date="2021-01" db="EMBL/GenBank/DDBJ databases">
        <title>Fulvivirga kasyanovii gen. nov., sp nov., a novel member of the phylum Bacteroidetes isolated from seawater in a mussel farm.</title>
        <authorList>
            <person name="Zhao L.-H."/>
            <person name="Wang Z.-J."/>
        </authorList>
    </citation>
    <scope>NUCLEOTIDE SEQUENCE</scope>
    <source>
        <strain evidence="2">2943</strain>
    </source>
</reference>
<name>A0A937FBE4_9BACT</name>